<dbReference type="InterPro" id="IPR000715">
    <property type="entry name" value="Glycosyl_transferase_4"/>
</dbReference>
<evidence type="ECO:0000313" key="9">
    <source>
        <dbReference type="EMBL" id="PRD41620.1"/>
    </source>
</evidence>
<dbReference type="InterPro" id="IPR018480">
    <property type="entry name" value="PNAcMuramoyl-5peptid_Trfase_CS"/>
</dbReference>
<evidence type="ECO:0000256" key="5">
    <source>
        <dbReference type="ARBA" id="ARBA00022989"/>
    </source>
</evidence>
<feature type="transmembrane region" description="Helical" evidence="8">
    <location>
        <begin position="295"/>
        <end position="314"/>
    </location>
</feature>
<dbReference type="RefSeq" id="WP_105743758.1">
    <property type="nucleotide sequence ID" value="NZ_PVBR01000018.1"/>
</dbReference>
<evidence type="ECO:0000256" key="2">
    <source>
        <dbReference type="ARBA" id="ARBA00022475"/>
    </source>
</evidence>
<evidence type="ECO:0000256" key="8">
    <source>
        <dbReference type="SAM" id="Phobius"/>
    </source>
</evidence>
<dbReference type="Pfam" id="PF00953">
    <property type="entry name" value="Glycos_transf_4"/>
    <property type="match status" value="1"/>
</dbReference>
<dbReference type="GO" id="GO:0071555">
    <property type="term" value="P:cell wall organization"/>
    <property type="evidence" value="ECO:0007669"/>
    <property type="project" value="TreeGrafter"/>
</dbReference>
<organism evidence="9 10">
    <name type="scientific">Phyllobacterium phragmitis</name>
    <dbReference type="NCBI Taxonomy" id="2670329"/>
    <lineage>
        <taxon>Bacteria</taxon>
        <taxon>Pseudomonadati</taxon>
        <taxon>Pseudomonadota</taxon>
        <taxon>Alphaproteobacteria</taxon>
        <taxon>Hyphomicrobiales</taxon>
        <taxon>Phyllobacteriaceae</taxon>
        <taxon>Phyllobacterium</taxon>
    </lineage>
</organism>
<keyword evidence="7" id="KW-0479">Metal-binding</keyword>
<evidence type="ECO:0000256" key="1">
    <source>
        <dbReference type="ARBA" id="ARBA00004651"/>
    </source>
</evidence>
<keyword evidence="4 8" id="KW-0812">Transmembrane</keyword>
<feature type="transmembrane region" description="Helical" evidence="8">
    <location>
        <begin position="43"/>
        <end position="64"/>
    </location>
</feature>
<dbReference type="GO" id="GO:0016780">
    <property type="term" value="F:phosphotransferase activity, for other substituted phosphate groups"/>
    <property type="evidence" value="ECO:0007669"/>
    <property type="project" value="InterPro"/>
</dbReference>
<feature type="transmembrane region" description="Helical" evidence="8">
    <location>
        <begin position="320"/>
        <end position="337"/>
    </location>
</feature>
<evidence type="ECO:0000313" key="10">
    <source>
        <dbReference type="Proteomes" id="UP000239434"/>
    </source>
</evidence>
<reference evidence="9 10" key="1">
    <citation type="submission" date="2018-02" db="EMBL/GenBank/DDBJ databases">
        <title>The draft genome of Phyllobacterium sp. 1N-3.</title>
        <authorList>
            <person name="Liu L."/>
            <person name="Li L."/>
            <person name="Zhang X."/>
            <person name="Wang T."/>
            <person name="Liang L."/>
        </authorList>
    </citation>
    <scope>NUCLEOTIDE SEQUENCE [LARGE SCALE GENOMIC DNA]</scope>
    <source>
        <strain evidence="9 10">1N-3</strain>
    </source>
</reference>
<dbReference type="Proteomes" id="UP000239434">
    <property type="component" value="Unassembled WGS sequence"/>
</dbReference>
<dbReference type="GO" id="GO:0005886">
    <property type="term" value="C:plasma membrane"/>
    <property type="evidence" value="ECO:0007669"/>
    <property type="project" value="UniProtKB-SubCell"/>
</dbReference>
<feature type="transmembrane region" description="Helical" evidence="8">
    <location>
        <begin position="213"/>
        <end position="235"/>
    </location>
</feature>
<keyword evidence="10" id="KW-1185">Reference proteome</keyword>
<feature type="transmembrane region" description="Helical" evidence="8">
    <location>
        <begin position="70"/>
        <end position="87"/>
    </location>
</feature>
<evidence type="ECO:0000256" key="3">
    <source>
        <dbReference type="ARBA" id="ARBA00022679"/>
    </source>
</evidence>
<sequence>MASYHLSIWTAFFLSVVLNISLKRFAGEWHFLDFPDTRKLHEGAVPLCGGIAIFAAFVIANIWLENAMQLSWPVVSGFCIILVFGALDDRFGLPALPRLLIQTLAAYMIIGIGDAAHLNLSVIVSPELADQLSPIIIPMAVFFIVGIINAVNMTDGVDGLAGGSAAASLFWLALLALHAGYASVMMQSLILLAAVVGFLGFNLRHRWRMKASVFLGDAGSTLLGAAIGCFIIALSVGKSGLPFPVLLWLVVIPAIDTLSLIVRRIAAGRSPLSADRWHLHHLLLQTGLSPARTTVVLVALSALCGAVAYLGIIFRVPEELLVVGLVVPAVLHTVFVLRMTTGQSRAALHLPRPVNPQTTIPGAAP</sequence>
<keyword evidence="6 8" id="KW-0472">Membrane</keyword>
<proteinExistence type="predicted"/>
<name>A0A2S9IM64_9HYPH</name>
<evidence type="ECO:0000256" key="6">
    <source>
        <dbReference type="ARBA" id="ARBA00023136"/>
    </source>
</evidence>
<feature type="transmembrane region" description="Helical" evidence="8">
    <location>
        <begin position="132"/>
        <end position="152"/>
    </location>
</feature>
<feature type="transmembrane region" description="Helical" evidence="8">
    <location>
        <begin position="99"/>
        <end position="120"/>
    </location>
</feature>
<keyword evidence="7" id="KW-0460">Magnesium</keyword>
<dbReference type="PROSITE" id="PS01348">
    <property type="entry name" value="MRAY_2"/>
    <property type="match status" value="1"/>
</dbReference>
<feature type="binding site" evidence="7">
    <location>
        <position position="217"/>
    </location>
    <ligand>
        <name>Mg(2+)</name>
        <dbReference type="ChEBI" id="CHEBI:18420"/>
    </ligand>
</feature>
<keyword evidence="5 8" id="KW-1133">Transmembrane helix</keyword>
<accession>A0A2S9IM64</accession>
<dbReference type="GO" id="GO:0046872">
    <property type="term" value="F:metal ion binding"/>
    <property type="evidence" value="ECO:0007669"/>
    <property type="project" value="UniProtKB-KW"/>
</dbReference>
<dbReference type="GO" id="GO:0044038">
    <property type="term" value="P:cell wall macromolecule biosynthetic process"/>
    <property type="evidence" value="ECO:0007669"/>
    <property type="project" value="TreeGrafter"/>
</dbReference>
<dbReference type="PANTHER" id="PTHR22926:SF3">
    <property type="entry name" value="UNDECAPRENYL-PHOSPHATE ALPHA-N-ACETYLGLUCOSAMINYL 1-PHOSPHATE TRANSFERASE"/>
    <property type="match status" value="1"/>
</dbReference>
<feature type="binding site" evidence="7">
    <location>
        <position position="152"/>
    </location>
    <ligand>
        <name>Mg(2+)</name>
        <dbReference type="ChEBI" id="CHEBI:18420"/>
    </ligand>
</feature>
<comment type="subcellular location">
    <subcellularLocation>
        <location evidence="1">Cell membrane</location>
        <topology evidence="1">Multi-pass membrane protein</topology>
    </subcellularLocation>
</comment>
<comment type="caution">
    <text evidence="9">The sequence shown here is derived from an EMBL/GenBank/DDBJ whole genome shotgun (WGS) entry which is preliminary data.</text>
</comment>
<gene>
    <name evidence="9" type="ORF">C5748_20285</name>
</gene>
<dbReference type="GO" id="GO:0009103">
    <property type="term" value="P:lipopolysaccharide biosynthetic process"/>
    <property type="evidence" value="ECO:0007669"/>
    <property type="project" value="TreeGrafter"/>
</dbReference>
<feature type="transmembrane region" description="Helical" evidence="8">
    <location>
        <begin position="241"/>
        <end position="262"/>
    </location>
</feature>
<dbReference type="PANTHER" id="PTHR22926">
    <property type="entry name" value="PHOSPHO-N-ACETYLMURAMOYL-PENTAPEPTIDE-TRANSFERASE"/>
    <property type="match status" value="1"/>
</dbReference>
<feature type="transmembrane region" description="Helical" evidence="8">
    <location>
        <begin position="6"/>
        <end position="22"/>
    </location>
</feature>
<feature type="transmembrane region" description="Helical" evidence="8">
    <location>
        <begin position="184"/>
        <end position="201"/>
    </location>
</feature>
<keyword evidence="2" id="KW-1003">Cell membrane</keyword>
<keyword evidence="3 9" id="KW-0808">Transferase</keyword>
<comment type="cofactor">
    <cofactor evidence="7">
        <name>Mg(2+)</name>
        <dbReference type="ChEBI" id="CHEBI:18420"/>
    </cofactor>
</comment>
<protein>
    <submittedName>
        <fullName evidence="9">Undecaprenyl/decaprenyl-phosphate alpha-N-acetylglucosaminyl 1-phosphate transferase</fullName>
    </submittedName>
</protein>
<evidence type="ECO:0000256" key="4">
    <source>
        <dbReference type="ARBA" id="ARBA00022692"/>
    </source>
</evidence>
<evidence type="ECO:0000256" key="7">
    <source>
        <dbReference type="PIRSR" id="PIRSR600715-1"/>
    </source>
</evidence>
<dbReference type="CDD" id="cd06853">
    <property type="entry name" value="GT_WecA_like"/>
    <property type="match status" value="1"/>
</dbReference>
<dbReference type="EMBL" id="PVBR01000018">
    <property type="protein sequence ID" value="PRD41620.1"/>
    <property type="molecule type" value="Genomic_DNA"/>
</dbReference>
<dbReference type="AlphaFoldDB" id="A0A2S9IM64"/>